<comment type="caution">
    <text evidence="2">The sequence shown here is derived from an EMBL/GenBank/DDBJ whole genome shotgun (WGS) entry which is preliminary data.</text>
</comment>
<dbReference type="InterPro" id="IPR024361">
    <property type="entry name" value="BACON"/>
</dbReference>
<name>A0A9D9J1I8_9BACT</name>
<proteinExistence type="predicted"/>
<evidence type="ECO:0000259" key="1">
    <source>
        <dbReference type="Pfam" id="PF13004"/>
    </source>
</evidence>
<reference evidence="2" key="2">
    <citation type="journal article" date="2021" name="PeerJ">
        <title>Extensive microbial diversity within the chicken gut microbiome revealed by metagenomics and culture.</title>
        <authorList>
            <person name="Gilroy R."/>
            <person name="Ravi A."/>
            <person name="Getino M."/>
            <person name="Pursley I."/>
            <person name="Horton D.L."/>
            <person name="Alikhan N.F."/>
            <person name="Baker D."/>
            <person name="Gharbi K."/>
            <person name="Hall N."/>
            <person name="Watson M."/>
            <person name="Adriaenssens E.M."/>
            <person name="Foster-Nyarko E."/>
            <person name="Jarju S."/>
            <person name="Secka A."/>
            <person name="Antonio M."/>
            <person name="Oren A."/>
            <person name="Chaudhuri R.R."/>
            <person name="La Ragione R."/>
            <person name="Hildebrand F."/>
            <person name="Pallen M.J."/>
        </authorList>
    </citation>
    <scope>NUCLEOTIDE SEQUENCE</scope>
    <source>
        <strain evidence="2">B3-2255</strain>
    </source>
</reference>
<dbReference type="Gene3D" id="2.60.40.10">
    <property type="entry name" value="Immunoglobulins"/>
    <property type="match status" value="1"/>
</dbReference>
<dbReference type="AlphaFoldDB" id="A0A9D9J1I8"/>
<dbReference type="CDD" id="cd14948">
    <property type="entry name" value="BACON"/>
    <property type="match status" value="1"/>
</dbReference>
<organism evidence="2 3">
    <name type="scientific">Candidatus Merdivivens faecigallinarum</name>
    <dbReference type="NCBI Taxonomy" id="2840871"/>
    <lineage>
        <taxon>Bacteria</taxon>
        <taxon>Pseudomonadati</taxon>
        <taxon>Bacteroidota</taxon>
        <taxon>Bacteroidia</taxon>
        <taxon>Bacteroidales</taxon>
        <taxon>Muribaculaceae</taxon>
        <taxon>Muribaculaceae incertae sedis</taxon>
        <taxon>Candidatus Merdivivens</taxon>
    </lineage>
</organism>
<dbReference type="PROSITE" id="PS51257">
    <property type="entry name" value="PROKAR_LIPOPROTEIN"/>
    <property type="match status" value="1"/>
</dbReference>
<evidence type="ECO:0000313" key="3">
    <source>
        <dbReference type="Proteomes" id="UP000823772"/>
    </source>
</evidence>
<dbReference type="Proteomes" id="UP000823772">
    <property type="component" value="Unassembled WGS sequence"/>
</dbReference>
<protein>
    <submittedName>
        <fullName evidence="2">BACON domain-containing protein</fullName>
    </submittedName>
</protein>
<reference evidence="2" key="1">
    <citation type="submission" date="2020-10" db="EMBL/GenBank/DDBJ databases">
        <authorList>
            <person name="Gilroy R."/>
        </authorList>
    </citation>
    <scope>NUCLEOTIDE SEQUENCE</scope>
    <source>
        <strain evidence="2">B3-2255</strain>
    </source>
</reference>
<feature type="domain" description="BACON" evidence="1">
    <location>
        <begin position="61"/>
        <end position="117"/>
    </location>
</feature>
<accession>A0A9D9J1I8</accession>
<evidence type="ECO:0000313" key="2">
    <source>
        <dbReference type="EMBL" id="MBO8482079.1"/>
    </source>
</evidence>
<gene>
    <name evidence="2" type="ORF">IAC87_05990</name>
</gene>
<dbReference type="InterPro" id="IPR013783">
    <property type="entry name" value="Ig-like_fold"/>
</dbReference>
<sequence length="326" mass="36057">MKGYIFKRFVAAAIAAMPVFFVSSCKENPVPPLPEIELGRENMEFGFEGGSDTVTLYVNRDWQAVTDADWIAIDPPQGSNDGRVTVTVLENAAGDSRSTSVMFRTLAVYTTLSVSQAANPDGIPSLFYGNDFDAELAVETNDRWPYLDQTECWKNETGTGADSVEYYFSGMSARSNTSSNGNYSDYDGSGNNNLFFSTNPYFVVGNIKLHPRQQAYTLSFGTERYVYSEKDNTFRPEEFPVMISPDGENWVEVEYTFASGTYLNGRWDLASAPFTLPEGTETLWIRFAPTISSAHRLDDLSLKAGGDGPVIDWSKGTSITIPGRTE</sequence>
<dbReference type="Pfam" id="PF13004">
    <property type="entry name" value="BACON"/>
    <property type="match status" value="1"/>
</dbReference>
<dbReference type="EMBL" id="JADILY010000125">
    <property type="protein sequence ID" value="MBO8482079.1"/>
    <property type="molecule type" value="Genomic_DNA"/>
</dbReference>